<dbReference type="GO" id="GO:0022857">
    <property type="term" value="F:transmembrane transporter activity"/>
    <property type="evidence" value="ECO:0007669"/>
    <property type="project" value="InterPro"/>
</dbReference>
<feature type="domain" description="DUF7703" evidence="10">
    <location>
        <begin position="474"/>
        <end position="708"/>
    </location>
</feature>
<feature type="region of interest" description="Disordered" evidence="6">
    <location>
        <begin position="48"/>
        <end position="81"/>
    </location>
</feature>
<evidence type="ECO:0000256" key="3">
    <source>
        <dbReference type="ARBA" id="ARBA00022692"/>
    </source>
</evidence>
<feature type="transmembrane region" description="Helical" evidence="7">
    <location>
        <begin position="538"/>
        <end position="560"/>
    </location>
</feature>
<evidence type="ECO:0000256" key="5">
    <source>
        <dbReference type="ARBA" id="ARBA00023136"/>
    </source>
</evidence>
<feature type="transmembrane region" description="Helical" evidence="7">
    <location>
        <begin position="1127"/>
        <end position="1146"/>
    </location>
</feature>
<keyword evidence="8" id="KW-0732">Signal</keyword>
<comment type="caution">
    <text evidence="11">The sequence shown here is derived from an EMBL/GenBank/DDBJ whole genome shotgun (WGS) entry which is preliminary data.</text>
</comment>
<evidence type="ECO:0000256" key="4">
    <source>
        <dbReference type="ARBA" id="ARBA00022989"/>
    </source>
</evidence>
<feature type="transmembrane region" description="Helical" evidence="7">
    <location>
        <begin position="654"/>
        <end position="683"/>
    </location>
</feature>
<keyword evidence="3 7" id="KW-0812">Transmembrane</keyword>
<keyword evidence="12" id="KW-1185">Reference proteome</keyword>
<evidence type="ECO:0000259" key="10">
    <source>
        <dbReference type="Pfam" id="PF24802"/>
    </source>
</evidence>
<dbReference type="InterPro" id="IPR056120">
    <property type="entry name" value="DUF7703"/>
</dbReference>
<dbReference type="PRINTS" id="PR00160">
    <property type="entry name" value="GLUTAREDOXIN"/>
</dbReference>
<dbReference type="InterPro" id="IPR002109">
    <property type="entry name" value="Glutaredoxin"/>
</dbReference>
<dbReference type="SUPFAM" id="SSF103473">
    <property type="entry name" value="MFS general substrate transporter"/>
    <property type="match status" value="1"/>
</dbReference>
<evidence type="ECO:0000259" key="9">
    <source>
        <dbReference type="Pfam" id="PF00462"/>
    </source>
</evidence>
<feature type="transmembrane region" description="Helical" evidence="7">
    <location>
        <begin position="505"/>
        <end position="526"/>
    </location>
</feature>
<dbReference type="InterPro" id="IPR014025">
    <property type="entry name" value="Glutaredoxin_subgr"/>
</dbReference>
<dbReference type="Pfam" id="PF00462">
    <property type="entry name" value="Glutaredoxin"/>
    <property type="match status" value="1"/>
</dbReference>
<feature type="transmembrane region" description="Helical" evidence="7">
    <location>
        <begin position="1238"/>
        <end position="1269"/>
    </location>
</feature>
<dbReference type="SUPFAM" id="SSF52833">
    <property type="entry name" value="Thioredoxin-like"/>
    <property type="match status" value="1"/>
</dbReference>
<feature type="transmembrane region" description="Helical" evidence="7">
    <location>
        <begin position="1289"/>
        <end position="1311"/>
    </location>
</feature>
<feature type="transmembrane region" description="Helical" evidence="7">
    <location>
        <begin position="1036"/>
        <end position="1060"/>
    </location>
</feature>
<keyword evidence="2" id="KW-0813">Transport</keyword>
<feature type="region of interest" description="Disordered" evidence="6">
    <location>
        <begin position="826"/>
        <end position="885"/>
    </location>
</feature>
<dbReference type="Proteomes" id="UP000249619">
    <property type="component" value="Unassembled WGS sequence"/>
</dbReference>
<evidence type="ECO:0000256" key="1">
    <source>
        <dbReference type="ARBA" id="ARBA00004141"/>
    </source>
</evidence>
<dbReference type="EMBL" id="QGDH01000197">
    <property type="protein sequence ID" value="RAR02884.1"/>
    <property type="molecule type" value="Genomic_DNA"/>
</dbReference>
<feature type="transmembrane region" description="Helical" evidence="7">
    <location>
        <begin position="1072"/>
        <end position="1095"/>
    </location>
</feature>
<accession>A0A364MU72</accession>
<organism evidence="11 12">
    <name type="scientific">Stemphylium lycopersici</name>
    <name type="common">Tomato gray leaf spot disease fungus</name>
    <name type="synonym">Thyrospora lycopersici</name>
    <dbReference type="NCBI Taxonomy" id="183478"/>
    <lineage>
        <taxon>Eukaryota</taxon>
        <taxon>Fungi</taxon>
        <taxon>Dikarya</taxon>
        <taxon>Ascomycota</taxon>
        <taxon>Pezizomycotina</taxon>
        <taxon>Dothideomycetes</taxon>
        <taxon>Pleosporomycetidae</taxon>
        <taxon>Pleosporales</taxon>
        <taxon>Pleosporineae</taxon>
        <taxon>Pleosporaceae</taxon>
        <taxon>Stemphylium</taxon>
    </lineage>
</organism>
<name>A0A364MU72_STELY</name>
<dbReference type="GO" id="GO:0016491">
    <property type="term" value="F:oxidoreductase activity"/>
    <property type="evidence" value="ECO:0007669"/>
    <property type="project" value="UniProtKB-ARBA"/>
</dbReference>
<feature type="compositionally biased region" description="Polar residues" evidence="6">
    <location>
        <begin position="830"/>
        <end position="839"/>
    </location>
</feature>
<dbReference type="PROSITE" id="PS51354">
    <property type="entry name" value="GLUTAREDOXIN_2"/>
    <property type="match status" value="1"/>
</dbReference>
<dbReference type="PANTHER" id="PTHR23511">
    <property type="entry name" value="SYNAPTIC VESICLE GLYCOPROTEIN 2"/>
    <property type="match status" value="1"/>
</dbReference>
<gene>
    <name evidence="11" type="ORF">DDE83_008404</name>
</gene>
<feature type="region of interest" description="Disordered" evidence="6">
    <location>
        <begin position="710"/>
        <end position="731"/>
    </location>
</feature>
<evidence type="ECO:0000256" key="2">
    <source>
        <dbReference type="ARBA" id="ARBA00022448"/>
    </source>
</evidence>
<feature type="compositionally biased region" description="Basic and acidic residues" evidence="6">
    <location>
        <begin position="66"/>
        <end position="81"/>
    </location>
</feature>
<feature type="region of interest" description="Disordered" evidence="6">
    <location>
        <begin position="280"/>
        <end position="378"/>
    </location>
</feature>
<keyword evidence="4 7" id="KW-1133">Transmembrane helix</keyword>
<dbReference type="PANTHER" id="PTHR23511:SF3">
    <property type="entry name" value="MAJOR FACILITATOR SUPERFAMILY (MFS) PROFILE DOMAIN-CONTAINING PROTEIN"/>
    <property type="match status" value="1"/>
</dbReference>
<sequence>MPSQRRMRFFGILIFVTIVVLFYMSRASEQTQSSDFYTKTQQALQEKEYAEAAKQRDADSVGSRLKAAEDQAKKNAETKYSEVKAGVEGPDQRSVAGRVKIDGEKVPGVAQQGGRPRDQAVMNEHETPEDHEVEMELNAILKKSPMIIFSKSYCPHSKKAKHILLEKYNIVPEPYVVELDLSPMGEQLQAFLHKTTGRRTVPNILLMGKSIGGGDEIEELDETDTLVSKVKEMGGSRVTQVDHRGARPELEARAETEAQARVDQDAINKACQARERAVKERQASELRAKEERVRHEAREKAAKEREAEQRAKREKEEEERRAKKEGGAWIETSGGNKTKGKRGGGGHGTTGSLTSILSPLPVSKLATGPKNTKENTAPRRSRALALALAHDPTLRPEYFLQQTRTTTIGAVAQAPRAHPKGHPRDIEVLLYHNASTSRSVFTDPATFLAMIYTTAATGIDPKEAPNALITTLEEAMTAAAFLGIAWYLSVEFNIRLFFRATRRSLYFWSCLLCSWGIIIHSISILFANFGGWKTYCSLVVIGLSWLTFVVSQSLVLYSRLSLVLVSQQVRRYVLSMISINAVVFGLTTIVFGGIALHPNFEGKLTRENMIWDKIQVTAFALQETFIGLLYIRVTSSHLKNMTLLGTDRNSTRRSLRCLIAVNVFIILLECSVIGLCYSGYFYLQGFHKVAVYAVKLPTEFTILNQLRSSLGSTPSSGPNHAGSGHMQPDFRRKSKPIVVQQPKYSADSNLEKVGALSNGHNLQLEEEKMKTLSNSGYIAKDKEFIAPFPPRMRTWSVRTTRQSIFAHFTRSHLIVPFSSTLGPLVAETDANPSEHNQLYSDDRQDMSEKIQTGSKRAPFGEEEKIPVDGPERQHGHPSDDEKIPVEKTHGGIEIPVINDVERADKTDLSFAAILKGTAANPLNTFEKKAALINVELDKFGLGKYQICIWFLCGFGYFLDLAWSQGVGLIASAIYQEMGVPDSHTGDIFAIANAGLAVGALGFGLAVDVIGRKWAFNLTCLITSIFGLLLAAPKYNYPAICAIYFLASLGLGGNIPIDATIALEFLPHNRRNLVALLSMWQPIGVAIASAIAYGTAAKWRCAPDLPACPDAESGQECCTVDSNMGWRYNVIVLGAMTLTVFFLRYFVFNFHESPKFLLARGKEAEAIEVLHRIAKFNKQAAPTLTMEMFAAIDDVASNSTSETNVRTDGPQSAAATTKKVLKGFGKELTRLKGIFANRLSAFTFVLLALAYMGDYWSFNLAGSFLPIILLRNNVDSGREGSVTDTYEQYMIIYFPGIIGALLALISIQLPLVGRKWSLVFSALCQGVSMAMYTQVSSTAAYVGLNALEYIMQTYFNAVLYASAPELFDTVYRGSVSAGVYKFPAQSGVAASRGTICREFYEAMEQTSDAWDTAKTTHIEVFKLNLLLQPITTVSPSDTALQAILQDLELKDDQMCLEDAIRANPPVFQASHSENCRSPRPASDSNRFNMYHRFYKIYRQDPSKKLGPFGCKVSNHHVVAFRDIQDVTKSMLGNGHTSLSVVVDAKGNRSDHRAQIVGEVAKEFRPHYDLITQPQETHR</sequence>
<feature type="transmembrane region" description="Helical" evidence="7">
    <location>
        <begin position="987"/>
        <end position="1006"/>
    </location>
</feature>
<feature type="transmembrane region" description="Helical" evidence="7">
    <location>
        <begin position="1013"/>
        <end position="1030"/>
    </location>
</feature>
<dbReference type="CDD" id="cd17316">
    <property type="entry name" value="MFS_SV2_like"/>
    <property type="match status" value="1"/>
</dbReference>
<feature type="domain" description="Glutaredoxin" evidence="9">
    <location>
        <begin position="147"/>
        <end position="211"/>
    </location>
</feature>
<keyword evidence="11" id="KW-0762">Sugar transport</keyword>
<evidence type="ECO:0000256" key="6">
    <source>
        <dbReference type="SAM" id="MobiDB-lite"/>
    </source>
</evidence>
<feature type="compositionally biased region" description="Basic and acidic residues" evidence="6">
    <location>
        <begin position="48"/>
        <end position="59"/>
    </location>
</feature>
<comment type="subcellular location">
    <subcellularLocation>
        <location evidence="1">Membrane</location>
        <topology evidence="1">Multi-pass membrane protein</topology>
    </subcellularLocation>
</comment>
<reference evidence="12" key="1">
    <citation type="submission" date="2018-05" db="EMBL/GenBank/DDBJ databases">
        <title>Draft genome sequence of Stemphylium lycopersici strain CIDEFI 213.</title>
        <authorList>
            <person name="Medina R."/>
            <person name="Franco M.E.E."/>
            <person name="Lucentini C.G."/>
            <person name="Saparrat M.C.N."/>
            <person name="Balatti P.A."/>
        </authorList>
    </citation>
    <scope>NUCLEOTIDE SEQUENCE [LARGE SCALE GENOMIC DNA]</scope>
    <source>
        <strain evidence="12">CIDEFI 213</strain>
    </source>
</reference>
<dbReference type="Gene3D" id="3.40.30.10">
    <property type="entry name" value="Glutaredoxin"/>
    <property type="match status" value="1"/>
</dbReference>
<feature type="compositionally biased region" description="Basic and acidic residues" evidence="6">
    <location>
        <begin position="858"/>
        <end position="885"/>
    </location>
</feature>
<dbReference type="Gene3D" id="1.20.1250.20">
    <property type="entry name" value="MFS general substrate transporter like domains"/>
    <property type="match status" value="1"/>
</dbReference>
<dbReference type="InterPro" id="IPR036259">
    <property type="entry name" value="MFS_trans_sf"/>
</dbReference>
<keyword evidence="5 7" id="KW-0472">Membrane</keyword>
<evidence type="ECO:0000313" key="12">
    <source>
        <dbReference type="Proteomes" id="UP000249619"/>
    </source>
</evidence>
<feature type="region of interest" description="Disordered" evidence="6">
    <location>
        <begin position="107"/>
        <end position="131"/>
    </location>
</feature>
<feature type="transmembrane region" description="Helical" evidence="7">
    <location>
        <begin position="475"/>
        <end position="498"/>
    </location>
</feature>
<evidence type="ECO:0000256" key="7">
    <source>
        <dbReference type="SAM" id="Phobius"/>
    </source>
</evidence>
<dbReference type="Pfam" id="PF24802">
    <property type="entry name" value="DUF7703"/>
    <property type="match status" value="1"/>
</dbReference>
<feature type="compositionally biased region" description="Basic and acidic residues" evidence="6">
    <location>
        <begin position="115"/>
        <end position="130"/>
    </location>
</feature>
<dbReference type="InterPro" id="IPR005828">
    <property type="entry name" value="MFS_sugar_transport-like"/>
</dbReference>
<evidence type="ECO:0000313" key="11">
    <source>
        <dbReference type="EMBL" id="RAR02884.1"/>
    </source>
</evidence>
<feature type="chain" id="PRO_5016661522" evidence="8">
    <location>
        <begin position="28"/>
        <end position="1577"/>
    </location>
</feature>
<dbReference type="CDD" id="cd03419">
    <property type="entry name" value="GRX_GRXh_1_2_like"/>
    <property type="match status" value="1"/>
</dbReference>
<dbReference type="GO" id="GO:0016020">
    <property type="term" value="C:membrane"/>
    <property type="evidence" value="ECO:0007669"/>
    <property type="project" value="UniProtKB-SubCell"/>
</dbReference>
<evidence type="ECO:0000256" key="8">
    <source>
        <dbReference type="SAM" id="SignalP"/>
    </source>
</evidence>
<dbReference type="Pfam" id="PF00083">
    <property type="entry name" value="Sugar_tr"/>
    <property type="match status" value="1"/>
</dbReference>
<feature type="signal peptide" evidence="8">
    <location>
        <begin position="1"/>
        <end position="27"/>
    </location>
</feature>
<dbReference type="InterPro" id="IPR036249">
    <property type="entry name" value="Thioredoxin-like_sf"/>
</dbReference>
<proteinExistence type="predicted"/>
<protein>
    <submittedName>
        <fullName evidence="11">Sugar transporter-like protein</fullName>
    </submittedName>
</protein>
<feature type="transmembrane region" description="Helical" evidence="7">
    <location>
        <begin position="948"/>
        <end position="975"/>
    </location>
</feature>
<feature type="compositionally biased region" description="Basic and acidic residues" evidence="6">
    <location>
        <begin position="280"/>
        <end position="326"/>
    </location>
</feature>
<feature type="transmembrane region" description="Helical" evidence="7">
    <location>
        <begin position="572"/>
        <end position="594"/>
    </location>
</feature>